<name>A0A379ZVQ6_9GAMM</name>
<dbReference type="GO" id="GO:0055085">
    <property type="term" value="P:transmembrane transport"/>
    <property type="evidence" value="ECO:0007669"/>
    <property type="project" value="InterPro"/>
</dbReference>
<evidence type="ECO:0000313" key="8">
    <source>
        <dbReference type="Proteomes" id="UP000255061"/>
    </source>
</evidence>
<feature type="domain" description="p-hydroxybenzoic acid efflux pump subunit AaeA-like beta-barrel" evidence="6">
    <location>
        <begin position="248"/>
        <end position="345"/>
    </location>
</feature>
<reference evidence="7 8" key="1">
    <citation type="submission" date="2018-06" db="EMBL/GenBank/DDBJ databases">
        <authorList>
            <consortium name="Pathogen Informatics"/>
            <person name="Doyle S."/>
        </authorList>
    </citation>
    <scope>NUCLEOTIDE SEQUENCE [LARGE SCALE GENOMIC DNA]</scope>
    <source>
        <strain evidence="7 8">NCTC10736</strain>
    </source>
</reference>
<dbReference type="Pfam" id="PF25917">
    <property type="entry name" value="BSH_RND"/>
    <property type="match status" value="1"/>
</dbReference>
<evidence type="ECO:0000313" key="7">
    <source>
        <dbReference type="EMBL" id="SUI69147.1"/>
    </source>
</evidence>
<dbReference type="PANTHER" id="PTHR30386">
    <property type="entry name" value="MEMBRANE FUSION SUBUNIT OF EMRAB-TOLC MULTIDRUG EFFLUX PUMP"/>
    <property type="match status" value="1"/>
</dbReference>
<dbReference type="InterPro" id="IPR058625">
    <property type="entry name" value="MdtA-like_BSH"/>
</dbReference>
<dbReference type="Gene3D" id="2.40.50.100">
    <property type="match status" value="1"/>
</dbReference>
<dbReference type="InterPro" id="IPR050739">
    <property type="entry name" value="MFP"/>
</dbReference>
<dbReference type="Proteomes" id="UP000255061">
    <property type="component" value="Unassembled WGS sequence"/>
</dbReference>
<evidence type="ECO:0000259" key="5">
    <source>
        <dbReference type="Pfam" id="PF25917"/>
    </source>
</evidence>
<dbReference type="RefSeq" id="WP_115405692.1">
    <property type="nucleotide sequence ID" value="NZ_UGYV01000001.1"/>
</dbReference>
<dbReference type="SUPFAM" id="SSF111369">
    <property type="entry name" value="HlyD-like secretion proteins"/>
    <property type="match status" value="1"/>
</dbReference>
<dbReference type="GO" id="GO:0030313">
    <property type="term" value="C:cell envelope"/>
    <property type="evidence" value="ECO:0007669"/>
    <property type="project" value="UniProtKB-SubCell"/>
</dbReference>
<dbReference type="InterPro" id="IPR058634">
    <property type="entry name" value="AaeA-lik-b-barrel"/>
</dbReference>
<feature type="domain" description="Multidrug resistance protein MdtA-like barrel-sandwich hybrid" evidence="5">
    <location>
        <begin position="56"/>
        <end position="243"/>
    </location>
</feature>
<evidence type="ECO:0000256" key="3">
    <source>
        <dbReference type="SAM" id="Coils"/>
    </source>
</evidence>
<dbReference type="Gene3D" id="2.40.30.170">
    <property type="match status" value="1"/>
</dbReference>
<organism evidence="7 8">
    <name type="scientific">Shewanella morhuae</name>
    <dbReference type="NCBI Taxonomy" id="365591"/>
    <lineage>
        <taxon>Bacteria</taxon>
        <taxon>Pseudomonadati</taxon>
        <taxon>Pseudomonadota</taxon>
        <taxon>Gammaproteobacteria</taxon>
        <taxon>Alteromonadales</taxon>
        <taxon>Shewanellaceae</taxon>
        <taxon>Shewanella</taxon>
    </lineage>
</organism>
<evidence type="ECO:0000256" key="1">
    <source>
        <dbReference type="ARBA" id="ARBA00004196"/>
    </source>
</evidence>
<gene>
    <name evidence="7" type="primary">yibH_1</name>
    <name evidence="7" type="ORF">NCTC10736_01141</name>
</gene>
<keyword evidence="3" id="KW-0175">Coiled coil</keyword>
<accession>A0A379ZVQ6</accession>
<feature type="coiled-coil region" evidence="3">
    <location>
        <begin position="155"/>
        <end position="217"/>
    </location>
</feature>
<dbReference type="EMBL" id="UGYV01000001">
    <property type="protein sequence ID" value="SUI69147.1"/>
    <property type="molecule type" value="Genomic_DNA"/>
</dbReference>
<keyword evidence="4" id="KW-0812">Transmembrane</keyword>
<evidence type="ECO:0000256" key="4">
    <source>
        <dbReference type="SAM" id="Phobius"/>
    </source>
</evidence>
<protein>
    <submittedName>
        <fullName evidence="7">Inner membrane protein yibH</fullName>
    </submittedName>
</protein>
<sequence>MSESTTATVHHGVSTSKKRGFLLVVIPILILLAIGGIYLHGGRYIETDNAYVKADKVPVSAQVPGNVAQIFVKENQLVQQGQRLFKLDDAMFMVMVDKANAKLAQVRTDLAVLKASYHEKQAEITLAETKFTFAVKELKRQENLIGKHFVSESQLEDARQNTDIARQNILTLQKDLSRIAESLGGSPDFPIVQHPSYLEALAQLSEAQLDLDRIEIKAPVSGVVSQLPKLGQYVNVGTIALALVADKSLWIEANFTETDLTYVKPGQKVTVHIDTFPDHTWTGTVDSLSPATGAEFSLIPAQNATGNWVKIAQRVPVRIALNATDLQSINQDAPLRAGLSAVVDIDTEHHRQLLGFTL</sequence>
<dbReference type="PANTHER" id="PTHR30386:SF19">
    <property type="entry name" value="MULTIDRUG EXPORT PROTEIN EMRA-RELATED"/>
    <property type="match status" value="1"/>
</dbReference>
<comment type="subcellular location">
    <subcellularLocation>
        <location evidence="1">Cell envelope</location>
    </subcellularLocation>
</comment>
<feature type="transmembrane region" description="Helical" evidence="4">
    <location>
        <begin position="21"/>
        <end position="39"/>
    </location>
</feature>
<dbReference type="Gene3D" id="1.10.287.470">
    <property type="entry name" value="Helix hairpin bin"/>
    <property type="match status" value="1"/>
</dbReference>
<comment type="similarity">
    <text evidence="2">Belongs to the membrane fusion protein (MFP) (TC 8.A.1) family.</text>
</comment>
<dbReference type="Pfam" id="PF25963">
    <property type="entry name" value="Beta-barrel_AAEA"/>
    <property type="match status" value="1"/>
</dbReference>
<keyword evidence="4" id="KW-1133">Transmembrane helix</keyword>
<proteinExistence type="inferred from homology"/>
<keyword evidence="4" id="KW-0472">Membrane</keyword>
<evidence type="ECO:0000256" key="2">
    <source>
        <dbReference type="ARBA" id="ARBA00009477"/>
    </source>
</evidence>
<dbReference type="AlphaFoldDB" id="A0A379ZVQ6"/>
<evidence type="ECO:0000259" key="6">
    <source>
        <dbReference type="Pfam" id="PF25963"/>
    </source>
</evidence>